<evidence type="ECO:0000313" key="6">
    <source>
        <dbReference type="EMBL" id="MDR6585700.1"/>
    </source>
</evidence>
<feature type="transmembrane region" description="Helical" evidence="4">
    <location>
        <begin position="70"/>
        <end position="89"/>
    </location>
</feature>
<dbReference type="SUPFAM" id="SSF103473">
    <property type="entry name" value="MFS general substrate transporter"/>
    <property type="match status" value="1"/>
</dbReference>
<dbReference type="InterPro" id="IPR020846">
    <property type="entry name" value="MFS_dom"/>
</dbReference>
<feature type="transmembrane region" description="Helical" evidence="4">
    <location>
        <begin position="332"/>
        <end position="354"/>
    </location>
</feature>
<reference evidence="6 7" key="1">
    <citation type="submission" date="2023-07" db="EMBL/GenBank/DDBJ databases">
        <title>Sorghum-associated microbial communities from plants grown in Nebraska, USA.</title>
        <authorList>
            <person name="Schachtman D."/>
        </authorList>
    </citation>
    <scope>NUCLEOTIDE SEQUENCE [LARGE SCALE GENOMIC DNA]</scope>
    <source>
        <strain evidence="6 7">596</strain>
    </source>
</reference>
<sequence length="423" mass="43821">MKHKAVPITTAAGLPLASDSPARTEMSREGIVVAIACSICMGLSFAPVFMGTFPLFLEPVSRQFHWSAATFPQAMLISGLTGALSGPLVGRLIDTMGVRKVLLPGLLAWAAILAAMSLLNGSIILLYVISALMGPLAATCGPVALAKVVSSWFDRSRGIALTAVLGGSVAIFTSLMLVLTRVLILDIGWQGAYLALAGLIVAIALPVSYFFLKEAPQSSPSVMMGKPDIAGMDLKPMTAFTSRAFWTVILASTLVCASCSGLSSHFVPWAGERGVSSATATFALTLYSLAGPFSSLLAGGAADRLPRPGMLAIVFALPLLGFLAMLTSQEWAVVIGLALMGSGFAAVAGLLPFFTSRYFGLANASTIFGVAVGLTTLSLGVGPVVLGILRDKWGAYTPASPVLAGALSLAIILAVTLPRYPRR</sequence>
<comment type="caution">
    <text evidence="6">The sequence shown here is derived from an EMBL/GenBank/DDBJ whole genome shotgun (WGS) entry which is preliminary data.</text>
</comment>
<dbReference type="PANTHER" id="PTHR11360">
    <property type="entry name" value="MONOCARBOXYLATE TRANSPORTER"/>
    <property type="match status" value="1"/>
</dbReference>
<evidence type="ECO:0000256" key="1">
    <source>
        <dbReference type="ARBA" id="ARBA00022692"/>
    </source>
</evidence>
<gene>
    <name evidence="6" type="ORF">J2W50_003918</name>
</gene>
<dbReference type="PROSITE" id="PS50850">
    <property type="entry name" value="MFS"/>
    <property type="match status" value="1"/>
</dbReference>
<feature type="transmembrane region" description="Helical" evidence="4">
    <location>
        <begin position="395"/>
        <end position="417"/>
    </location>
</feature>
<protein>
    <submittedName>
        <fullName evidence="6">MFS family arabinose efflux permease</fullName>
    </submittedName>
</protein>
<feature type="transmembrane region" description="Helical" evidence="4">
    <location>
        <begin position="30"/>
        <end position="50"/>
    </location>
</feature>
<keyword evidence="1 4" id="KW-0812">Transmembrane</keyword>
<dbReference type="Proteomes" id="UP001260715">
    <property type="component" value="Unassembled WGS sequence"/>
</dbReference>
<feature type="transmembrane region" description="Helical" evidence="4">
    <location>
        <begin position="124"/>
        <end position="146"/>
    </location>
</feature>
<feature type="transmembrane region" description="Helical" evidence="4">
    <location>
        <begin position="278"/>
        <end position="297"/>
    </location>
</feature>
<organism evidence="6 7">
    <name type="scientific">Herbaspirillum frisingense</name>
    <dbReference type="NCBI Taxonomy" id="92645"/>
    <lineage>
        <taxon>Bacteria</taxon>
        <taxon>Pseudomonadati</taxon>
        <taxon>Pseudomonadota</taxon>
        <taxon>Betaproteobacteria</taxon>
        <taxon>Burkholderiales</taxon>
        <taxon>Oxalobacteraceae</taxon>
        <taxon>Herbaspirillum</taxon>
    </lineage>
</organism>
<name>A0ABU1PJ21_9BURK</name>
<feature type="transmembrane region" description="Helical" evidence="4">
    <location>
        <begin position="244"/>
        <end position="266"/>
    </location>
</feature>
<dbReference type="EMBL" id="JAVDSJ010000005">
    <property type="protein sequence ID" value="MDR6585700.1"/>
    <property type="molecule type" value="Genomic_DNA"/>
</dbReference>
<dbReference type="Pfam" id="PF07690">
    <property type="entry name" value="MFS_1"/>
    <property type="match status" value="1"/>
</dbReference>
<accession>A0ABU1PJ21</accession>
<dbReference type="RefSeq" id="WP_310011631.1">
    <property type="nucleotide sequence ID" value="NZ_JAVDSJ010000005.1"/>
</dbReference>
<keyword evidence="3 4" id="KW-0472">Membrane</keyword>
<dbReference type="PANTHER" id="PTHR11360:SF290">
    <property type="entry name" value="MONOCARBOXYLATE MFS PERMEASE"/>
    <property type="match status" value="1"/>
</dbReference>
<feature type="transmembrane region" description="Helical" evidence="4">
    <location>
        <begin position="366"/>
        <end position="389"/>
    </location>
</feature>
<feature type="transmembrane region" description="Helical" evidence="4">
    <location>
        <begin position="158"/>
        <end position="179"/>
    </location>
</feature>
<evidence type="ECO:0000256" key="2">
    <source>
        <dbReference type="ARBA" id="ARBA00022989"/>
    </source>
</evidence>
<evidence type="ECO:0000259" key="5">
    <source>
        <dbReference type="PROSITE" id="PS50850"/>
    </source>
</evidence>
<evidence type="ECO:0000256" key="4">
    <source>
        <dbReference type="SAM" id="Phobius"/>
    </source>
</evidence>
<evidence type="ECO:0000313" key="7">
    <source>
        <dbReference type="Proteomes" id="UP001260715"/>
    </source>
</evidence>
<evidence type="ECO:0000256" key="3">
    <source>
        <dbReference type="ARBA" id="ARBA00023136"/>
    </source>
</evidence>
<dbReference type="InterPro" id="IPR036259">
    <property type="entry name" value="MFS_trans_sf"/>
</dbReference>
<feature type="transmembrane region" description="Helical" evidence="4">
    <location>
        <begin position="191"/>
        <end position="212"/>
    </location>
</feature>
<dbReference type="InterPro" id="IPR011701">
    <property type="entry name" value="MFS"/>
</dbReference>
<dbReference type="InterPro" id="IPR050327">
    <property type="entry name" value="Proton-linked_MCT"/>
</dbReference>
<proteinExistence type="predicted"/>
<dbReference type="Gene3D" id="1.20.1250.20">
    <property type="entry name" value="MFS general substrate transporter like domains"/>
    <property type="match status" value="2"/>
</dbReference>
<keyword evidence="2 4" id="KW-1133">Transmembrane helix</keyword>
<feature type="transmembrane region" description="Helical" evidence="4">
    <location>
        <begin position="309"/>
        <end position="326"/>
    </location>
</feature>
<feature type="transmembrane region" description="Helical" evidence="4">
    <location>
        <begin position="101"/>
        <end position="118"/>
    </location>
</feature>
<keyword evidence="7" id="KW-1185">Reference proteome</keyword>
<feature type="domain" description="Major facilitator superfamily (MFS) profile" evidence="5">
    <location>
        <begin position="30"/>
        <end position="422"/>
    </location>
</feature>